<dbReference type="Proteomes" id="UP000813444">
    <property type="component" value="Unassembled WGS sequence"/>
</dbReference>
<name>A0A8K0S7T3_9HYPO</name>
<accession>A0A8K0S7T3</accession>
<gene>
    <name evidence="2" type="ORF">B0I35DRAFT_447384</name>
</gene>
<keyword evidence="3" id="KW-1185">Reference proteome</keyword>
<organism evidence="2 3">
    <name type="scientific">Stachybotrys elegans</name>
    <dbReference type="NCBI Taxonomy" id="80388"/>
    <lineage>
        <taxon>Eukaryota</taxon>
        <taxon>Fungi</taxon>
        <taxon>Dikarya</taxon>
        <taxon>Ascomycota</taxon>
        <taxon>Pezizomycotina</taxon>
        <taxon>Sordariomycetes</taxon>
        <taxon>Hypocreomycetidae</taxon>
        <taxon>Hypocreales</taxon>
        <taxon>Stachybotryaceae</taxon>
        <taxon>Stachybotrys</taxon>
    </lineage>
</organism>
<evidence type="ECO:0000313" key="2">
    <source>
        <dbReference type="EMBL" id="KAH7303031.1"/>
    </source>
</evidence>
<reference evidence="2" key="1">
    <citation type="journal article" date="2021" name="Nat. Commun.">
        <title>Genetic determinants of endophytism in the Arabidopsis root mycobiome.</title>
        <authorList>
            <person name="Mesny F."/>
            <person name="Miyauchi S."/>
            <person name="Thiergart T."/>
            <person name="Pickel B."/>
            <person name="Atanasova L."/>
            <person name="Karlsson M."/>
            <person name="Huettel B."/>
            <person name="Barry K.W."/>
            <person name="Haridas S."/>
            <person name="Chen C."/>
            <person name="Bauer D."/>
            <person name="Andreopoulos W."/>
            <person name="Pangilinan J."/>
            <person name="LaButti K."/>
            <person name="Riley R."/>
            <person name="Lipzen A."/>
            <person name="Clum A."/>
            <person name="Drula E."/>
            <person name="Henrissat B."/>
            <person name="Kohler A."/>
            <person name="Grigoriev I.V."/>
            <person name="Martin F.M."/>
            <person name="Hacquard S."/>
        </authorList>
    </citation>
    <scope>NUCLEOTIDE SEQUENCE</scope>
    <source>
        <strain evidence="2">MPI-CAGE-CH-0235</strain>
    </source>
</reference>
<evidence type="ECO:0000256" key="1">
    <source>
        <dbReference type="SAM" id="MobiDB-lite"/>
    </source>
</evidence>
<comment type="caution">
    <text evidence="2">The sequence shown here is derived from an EMBL/GenBank/DDBJ whole genome shotgun (WGS) entry which is preliminary data.</text>
</comment>
<protein>
    <submittedName>
        <fullName evidence="2">Uncharacterized protein</fullName>
    </submittedName>
</protein>
<dbReference type="OrthoDB" id="4850586at2759"/>
<evidence type="ECO:0000313" key="3">
    <source>
        <dbReference type="Proteomes" id="UP000813444"/>
    </source>
</evidence>
<proteinExistence type="predicted"/>
<dbReference type="EMBL" id="JAGPNK010000042">
    <property type="protein sequence ID" value="KAH7303031.1"/>
    <property type="molecule type" value="Genomic_DNA"/>
</dbReference>
<dbReference type="AlphaFoldDB" id="A0A8K0S7T3"/>
<feature type="region of interest" description="Disordered" evidence="1">
    <location>
        <begin position="1"/>
        <end position="57"/>
    </location>
</feature>
<sequence>MLTVDSDVVGETSGADGDSLGRNAEVKRRRLIQPSIRKPSAKITKKKQSKKVPPRGSVRHFPCRQCVARASKAPGHECASQDNTGAACWDCAKNGHTCRPVPVEARAAVPCGSGAAPPPAPRQAHALASFGEVADGSLEERKLIALETIAGAARLWIQLNQLDEEDGDEEEEDD</sequence>
<feature type="compositionally biased region" description="Basic residues" evidence="1">
    <location>
        <begin position="39"/>
        <end position="57"/>
    </location>
</feature>